<dbReference type="Pfam" id="PF04024">
    <property type="entry name" value="PspC"/>
    <property type="match status" value="1"/>
</dbReference>
<feature type="transmembrane region" description="Helical" evidence="1">
    <location>
        <begin position="37"/>
        <end position="61"/>
    </location>
</feature>
<evidence type="ECO:0000256" key="1">
    <source>
        <dbReference type="SAM" id="Phobius"/>
    </source>
</evidence>
<dbReference type="Proteomes" id="UP000191820">
    <property type="component" value="Chromosome"/>
</dbReference>
<keyword evidence="1" id="KW-0812">Transmembrane</keyword>
<dbReference type="RefSeq" id="WP_080916831.1">
    <property type="nucleotide sequence ID" value="NZ_CP020472.1"/>
</dbReference>
<evidence type="ECO:0000313" key="3">
    <source>
        <dbReference type="EMBL" id="ARD23844.1"/>
    </source>
</evidence>
<dbReference type="InterPro" id="IPR007168">
    <property type="entry name" value="Phageshock_PspC_N"/>
</dbReference>
<keyword evidence="1" id="KW-0472">Membrane</keyword>
<organism evidence="3 4">
    <name type="scientific">Shewanella japonica</name>
    <dbReference type="NCBI Taxonomy" id="93973"/>
    <lineage>
        <taxon>Bacteria</taxon>
        <taxon>Pseudomonadati</taxon>
        <taxon>Pseudomonadota</taxon>
        <taxon>Gammaproteobacteria</taxon>
        <taxon>Alteromonadales</taxon>
        <taxon>Shewanellaceae</taxon>
        <taxon>Shewanella</taxon>
    </lineage>
</organism>
<name>A0ABM6JQF6_9GAMM</name>
<gene>
    <name evidence="3" type="ORF">SJ2017_3596</name>
</gene>
<reference evidence="3 4" key="1">
    <citation type="submission" date="2017-03" db="EMBL/GenBank/DDBJ databases">
        <title>Genome sequencing of Shewanella japonica KCTC 22435.</title>
        <authorList>
            <person name="Kim K.M."/>
        </authorList>
    </citation>
    <scope>NUCLEOTIDE SEQUENCE [LARGE SCALE GENOMIC DNA]</scope>
    <source>
        <strain evidence="3 4">KCTC 22435</strain>
    </source>
</reference>
<accession>A0ABM6JQF6</accession>
<sequence length="68" mass="7692">MNMSDVENYLKAKKRLVCGACLSVAKQFGWSVMWTRVLTFIVIFLSPTVGLIGYFIAAIIVSQQQSRY</sequence>
<evidence type="ECO:0000259" key="2">
    <source>
        <dbReference type="Pfam" id="PF04024"/>
    </source>
</evidence>
<protein>
    <recommendedName>
        <fullName evidence="2">Phage shock protein PspC N-terminal domain-containing protein</fullName>
    </recommendedName>
</protein>
<keyword evidence="4" id="KW-1185">Reference proteome</keyword>
<evidence type="ECO:0000313" key="4">
    <source>
        <dbReference type="Proteomes" id="UP000191820"/>
    </source>
</evidence>
<proteinExistence type="predicted"/>
<dbReference type="EMBL" id="CP020472">
    <property type="protein sequence ID" value="ARD23844.1"/>
    <property type="molecule type" value="Genomic_DNA"/>
</dbReference>
<keyword evidence="1" id="KW-1133">Transmembrane helix</keyword>
<feature type="domain" description="Phage shock protein PspC N-terminal" evidence="2">
    <location>
        <begin position="10"/>
        <end position="62"/>
    </location>
</feature>